<proteinExistence type="predicted"/>
<organism evidence="3 4">
    <name type="scientific">Methylosinus sporium</name>
    <dbReference type="NCBI Taxonomy" id="428"/>
    <lineage>
        <taxon>Bacteria</taxon>
        <taxon>Pseudomonadati</taxon>
        <taxon>Pseudomonadota</taxon>
        <taxon>Alphaproteobacteria</taxon>
        <taxon>Hyphomicrobiales</taxon>
        <taxon>Methylocystaceae</taxon>
        <taxon>Methylosinus</taxon>
    </lineage>
</organism>
<protein>
    <submittedName>
        <fullName evidence="3">DUF2285 domain-containing protein</fullName>
    </submittedName>
</protein>
<accession>A0A2U1SU67</accession>
<keyword evidence="4" id="KW-1185">Reference proteome</keyword>
<comment type="caution">
    <text evidence="3">The sequence shown here is derived from an EMBL/GenBank/DDBJ whole genome shotgun (WGS) entry which is preliminary data.</text>
</comment>
<sequence>MRRHRATGRSAMSTPAFEDRPPLTEHVNAYDERHLTTYLRLLDAADEGADWGEVVAVIFGIDPEREPERAKTIYESHLARARWMSAAGYRQLLGTRLQ</sequence>
<dbReference type="InterPro" id="IPR018754">
    <property type="entry name" value="RovC-like_DNA-bd"/>
</dbReference>
<evidence type="ECO:0000259" key="2">
    <source>
        <dbReference type="Pfam" id="PF10074"/>
    </source>
</evidence>
<gene>
    <name evidence="3" type="ORF">C5689_03215</name>
</gene>
<evidence type="ECO:0000313" key="4">
    <source>
        <dbReference type="Proteomes" id="UP000245137"/>
    </source>
</evidence>
<name>A0A2U1SU67_METSR</name>
<dbReference type="Pfam" id="PF10074">
    <property type="entry name" value="RovC_DNA-bd"/>
    <property type="match status" value="1"/>
</dbReference>
<reference evidence="3 4" key="1">
    <citation type="journal article" date="2018" name="Appl. Microbiol. Biotechnol.">
        <title>Co-cultivation of the strictly anaerobic methanogen Methanosarcina barkeri with aerobic methanotrophs in an oxygen-limited membrane bioreactor.</title>
        <authorList>
            <person name="In 't Zandt M.H."/>
            <person name="van den Bosch T.J.M."/>
            <person name="Rijkers R."/>
            <person name="van Kessel M.A.H.J."/>
            <person name="Jetten M.S.M."/>
            <person name="Welte C.U."/>
        </authorList>
    </citation>
    <scope>NUCLEOTIDE SEQUENCE [LARGE SCALE GENOMIC DNA]</scope>
    <source>
        <strain evidence="3 4">DSM 17706</strain>
    </source>
</reference>
<dbReference type="AlphaFoldDB" id="A0A2U1SU67"/>
<dbReference type="EMBL" id="PUIV01000003">
    <property type="protein sequence ID" value="PWB95172.1"/>
    <property type="molecule type" value="Genomic_DNA"/>
</dbReference>
<feature type="domain" description="T6SS Transcription factor RovC-like DNA binding" evidence="2">
    <location>
        <begin position="6"/>
        <end position="93"/>
    </location>
</feature>
<dbReference type="OrthoDB" id="9811330at2"/>
<evidence type="ECO:0000256" key="1">
    <source>
        <dbReference type="SAM" id="MobiDB-lite"/>
    </source>
</evidence>
<dbReference type="Proteomes" id="UP000245137">
    <property type="component" value="Unassembled WGS sequence"/>
</dbReference>
<feature type="region of interest" description="Disordered" evidence="1">
    <location>
        <begin position="1"/>
        <end position="23"/>
    </location>
</feature>
<evidence type="ECO:0000313" key="3">
    <source>
        <dbReference type="EMBL" id="PWB95172.1"/>
    </source>
</evidence>